<dbReference type="Pfam" id="PF00109">
    <property type="entry name" value="ketoacyl-synt"/>
    <property type="match status" value="1"/>
</dbReference>
<dbReference type="STRING" id="1447875.A0A2B7XYF6"/>
<reference evidence="14 15" key="1">
    <citation type="submission" date="2017-10" db="EMBL/GenBank/DDBJ databases">
        <title>Comparative genomics in systemic dimorphic fungi from Ajellomycetaceae.</title>
        <authorList>
            <person name="Munoz J.F."/>
            <person name="Mcewen J.G."/>
            <person name="Clay O.K."/>
            <person name="Cuomo C.A."/>
        </authorList>
    </citation>
    <scope>NUCLEOTIDE SEQUENCE [LARGE SCALE GENOMIC DNA]</scope>
    <source>
        <strain evidence="14 15">UAMH5409</strain>
    </source>
</reference>
<evidence type="ECO:0000256" key="2">
    <source>
        <dbReference type="ARBA" id="ARBA00022450"/>
    </source>
</evidence>
<keyword evidence="6" id="KW-0012">Acyltransferase</keyword>
<dbReference type="InterPro" id="IPR036291">
    <property type="entry name" value="NAD(P)-bd_dom_sf"/>
</dbReference>
<feature type="region of interest" description="Disordered" evidence="10">
    <location>
        <begin position="1559"/>
        <end position="1619"/>
    </location>
</feature>
<evidence type="ECO:0000259" key="11">
    <source>
        <dbReference type="PROSITE" id="PS50075"/>
    </source>
</evidence>
<proteinExistence type="predicted"/>
<keyword evidence="5" id="KW-0511">Multifunctional enzyme</keyword>
<feature type="region of interest" description="C-terminal hotdog fold" evidence="9">
    <location>
        <begin position="1255"/>
        <end position="1408"/>
    </location>
</feature>
<protein>
    <recommendedName>
        <fullName evidence="1">Non-reducing polyketide synthase nscA</fullName>
    </recommendedName>
    <alternativeName>
        <fullName evidence="7">Conidial yellow pigment biosynthesis polyketide synthase nscA</fullName>
    </alternativeName>
    <alternativeName>
        <fullName evidence="8">Neosartoricin B biosynthesis protein A</fullName>
    </alternativeName>
</protein>
<dbReference type="InterPro" id="IPR014031">
    <property type="entry name" value="Ketoacyl_synth_C"/>
</dbReference>
<dbReference type="Gene3D" id="3.40.50.150">
    <property type="entry name" value="Vaccinia Virus protein VP39"/>
    <property type="match status" value="1"/>
</dbReference>
<dbReference type="Pfam" id="PF18558">
    <property type="entry name" value="HTH_51"/>
    <property type="match status" value="1"/>
</dbReference>
<dbReference type="InterPro" id="IPR020806">
    <property type="entry name" value="PKS_PP-bd"/>
</dbReference>
<evidence type="ECO:0000259" key="13">
    <source>
        <dbReference type="PROSITE" id="PS52019"/>
    </source>
</evidence>
<dbReference type="SMART" id="SM00823">
    <property type="entry name" value="PKS_PP"/>
    <property type="match status" value="1"/>
</dbReference>
<dbReference type="SUPFAM" id="SSF51735">
    <property type="entry name" value="NAD(P)-binding Rossmann-fold domains"/>
    <property type="match status" value="1"/>
</dbReference>
<dbReference type="InterPro" id="IPR018201">
    <property type="entry name" value="Ketoacyl_synth_AS"/>
</dbReference>
<dbReference type="GO" id="GO:0004315">
    <property type="term" value="F:3-oxoacyl-[acyl-carrier-protein] synthase activity"/>
    <property type="evidence" value="ECO:0007669"/>
    <property type="project" value="InterPro"/>
</dbReference>
<dbReference type="Pfam" id="PF00698">
    <property type="entry name" value="Acyl_transf_1"/>
    <property type="match status" value="1"/>
</dbReference>
<dbReference type="InterPro" id="IPR001227">
    <property type="entry name" value="Ac_transferase_dom_sf"/>
</dbReference>
<dbReference type="InterPro" id="IPR041068">
    <property type="entry name" value="HTH_51"/>
</dbReference>
<evidence type="ECO:0000256" key="6">
    <source>
        <dbReference type="ARBA" id="ARBA00023315"/>
    </source>
</evidence>
<dbReference type="InterPro" id="IPR050444">
    <property type="entry name" value="Polyketide_Synthase"/>
</dbReference>
<sequence>MPNLQFPDAAHLALPTYTNAGNGKPIPPDAGPMHAIAMRAVFTQQCNWYSTFAAVKESQLDRSSQSLVVAFGPDKCVPPTLIRALVDMSKLVHSAESTHRHHDTALQPFLVRAKTTNDKQQQRHERHTVAENENAIAVVGMAIKVAGADNLDEFSRMLRSGTSQHERTQPERMRFDSLFRDDDQRDYFANFMHDIDAFDHKFFNRSPRESASMDPQQRLLLQTAYQAVEQSGYFTELARSGPRSNDKQPREHVGVYMGAPAVDYEHNVACHPANALTATGNLRSFLSGRVAHQFGWTGPAMAIDTACSSSAVAIHLACRDLLTGECSAALAGGVALFTNPIWFQNLAAANFLSPTGQCKPFDSAADGFCRAEGIACVFLKRKADAVADGNQILGSIASSAVYQNQNCTPLFVPNTPSLSQLLEDVIARSKISPEDISLVEAHGTGTPVGDPAEYESIRRVLGGQYVARSKLLPIGSVKGHVGHTEGASGVVSLIKVLLMMHDNYIPPQASFSRLSPAIKSSPADKLEVVTSLRRWSEEDDPMHGKAAIINNYGAGGSNAALVVTEQHQSPPERNNAYIQLQGRFPFRITGLDARSVRAYASKLNSLVRSKFKEAAALSDWSFNINRQSNPTLGHGLIFNCNSVSELSDILSTASSSSSNATELDIKPIPTERPVILCFGGQVSKSVGLDRGLYNSIDVLRHHLDECDAVMQSEELGLSSIYPGIFSRTPEQDPVRLQATLFAMQYACARSWIDCGLSDGKIVAVVGHSFGELTALCISEVLSLKDAIHLVVRRAQLIRDARGSDNGAMMAVDAPDESIVQELLAEATRLLYDSAPASIACYNGPRSFTLAGSVKAIDAVIKTIEAADNSNKFSAISCKKLNVTNAFHSSLVNPLLGSLENIGSTLEFHDPLIPVEHATETKLSVGLTAKFVADHLRKPVYFNHAVQRLAKKYPSAIFLEAGSSSTITTMAMRALGSTSSYHFQALNITNDNGLGGLTDATLSLWKQGLSVSFWAHHARQTNEYTQLLLPPYQFEKTRHWLELKSPIEVAAAKVASQTQAKQPHQQDEQDEKNLGLWTFSGYLDGRKRGSRPPHQNRPRFRINTGSEKYKMFVSGHVIAQTAPICPGTLQIDMAIEALFSLHPDWRRDGNGNSFEPVVLDMTNHSPLCIDSSRDVWLDFTSLDSELTLWEWEISSASSGNNPSQTQIHVQGKLHIRSSADAKFISEWARYERLASHASCASLLAAAAGGTENRDDTDVLQGRNVYRAFSEFVDYSGIYRGVRAVVSRGDECAGRVHRGYTGDTWLDVLLDDCFSQVSGICVNYCMTDAGSDDMYVANGCELMMRSPRGVIQAKQKENPQQNIWHVYARNSRQSDTAFVTDVFVFDAASGQLAEVMLGIQYTRTSKAAMSRMLSILTRDKSLLKNTPAPLHSQPTTGTDYAAPDSQSSLQLETGLTSNFKRKKTKTRKHESAGIADEVKALVANVSGVGVGEITLDTALADIGIDSLMGMELRREIDTTFKCSVGQGELLQATNVRQLMELISTVASSTVKGDAANIAALSESEDNENDHFDSSSSSIQRYDGTSASSASISTSSSAMDRITPGDGKSLLQEGDEEGGLQLSEPDILDCFGAVKMDTDRQLCELHLDNIDRIIFAATSRLSVALIVEAFEQLNCSLRSATPGETLQRVRYLDQYERLIQWVYSFLEDEAHLIDKDAASGLPRRTAVAIPPTSSESIMKELLEAYPDWAVATKLIYHAGKSLARVLSGETDGIQVLFGSAEGHDLVAGLYRDHPFNIMLAGQMCDLIGRLAKKAAGTSRTLKILEMGAGTGGTTCVLIPFLASLGISVEYTFTDLSSSLVAAARRTYAKKYPFMRFAVHDIEKPPTDELCGQQHIVIASNAVHATHNLLESAINIRKVLRPDGFLMLLEQTECMPFSNLVFGLLEGWWLFDDGRIHAIVSAEHWERDLHAAGFGHVDWTDGQLSENSLQRVIIALASQGPVIERLSIPTSRPSQLEQAIITPDIAAARELRAEKYVNEYTNGWASSFPSQYSSAAKIKGETENWHDAVVVVTGATGSLGSHLVAAFAEKPNVKMVVCLNRPSSMTAEARQEDAFSRRGISLSPKERTKLRVFEVDSFRPQLGLAASEYAWLAQNGTHIVHNAWPMSGTRSIAAFEPQFQTMRNLLDLARDMGCSHRANGSSARRIGFQLVTSIGVVGNHAAIQQHQQQTHVVSEDRVPLAAVLPTGYCEAKWVCERMLDETLHQHPSLFRTMVVRPGQIAGSSTSGAWNSVEHFAFIVKSAQSLRAWPDFDGRLQWIPVDQAAASMVDLLYIGDEASAPPASPVYHIDNPVDQPWKEMSPVLANALGIPLNRIEPFRNWLRRVCRVPLQETDNPAGRIFDFLDQHFERMSCGGLILDTTKAQKHSKTMAALGPVSLEVARRYVEAWKESGYLKLI</sequence>
<feature type="domain" description="Carrier" evidence="11">
    <location>
        <begin position="1470"/>
        <end position="1544"/>
    </location>
</feature>
<dbReference type="PANTHER" id="PTHR45681:SF6">
    <property type="entry name" value="POLYKETIDE SYNTHASE 37"/>
    <property type="match status" value="1"/>
</dbReference>
<feature type="compositionally biased region" description="Low complexity" evidence="10">
    <location>
        <begin position="1582"/>
        <end position="1595"/>
    </location>
</feature>
<keyword evidence="3" id="KW-0597">Phosphoprotein</keyword>
<evidence type="ECO:0000256" key="7">
    <source>
        <dbReference type="ARBA" id="ARBA00031359"/>
    </source>
</evidence>
<feature type="region of interest" description="N-terminal hotdog fold" evidence="9">
    <location>
        <begin position="1079"/>
        <end position="1219"/>
    </location>
</feature>
<keyword evidence="15" id="KW-1185">Reference proteome</keyword>
<dbReference type="Gene3D" id="3.10.129.110">
    <property type="entry name" value="Polyketide synthase dehydratase"/>
    <property type="match status" value="1"/>
</dbReference>
<dbReference type="Gene3D" id="3.40.366.10">
    <property type="entry name" value="Malonyl-Coenzyme A Acyl Carrier Protein, domain 2"/>
    <property type="match status" value="1"/>
</dbReference>
<dbReference type="PROSITE" id="PS00606">
    <property type="entry name" value="KS3_1"/>
    <property type="match status" value="1"/>
</dbReference>
<dbReference type="PROSITE" id="PS52004">
    <property type="entry name" value="KS3_2"/>
    <property type="match status" value="1"/>
</dbReference>
<dbReference type="InterPro" id="IPR042104">
    <property type="entry name" value="PKS_dehydratase_sf"/>
</dbReference>
<keyword evidence="2" id="KW-0596">Phosphopantetheine</keyword>
<evidence type="ECO:0000313" key="15">
    <source>
        <dbReference type="Proteomes" id="UP000223968"/>
    </source>
</evidence>
<feature type="active site" description="Proton donor; for dehydratase activity" evidence="9">
    <location>
        <position position="1310"/>
    </location>
</feature>
<gene>
    <name evidence="14" type="ORF">AJ79_03379</name>
</gene>
<dbReference type="SUPFAM" id="SSF53335">
    <property type="entry name" value="S-adenosyl-L-methionine-dependent methyltransferases"/>
    <property type="match status" value="1"/>
</dbReference>
<feature type="active site" description="Proton acceptor; for dehydratase activity" evidence="9">
    <location>
        <position position="1115"/>
    </location>
</feature>
<dbReference type="InterPro" id="IPR009081">
    <property type="entry name" value="PP-bd_ACP"/>
</dbReference>
<feature type="domain" description="PKS/mFAS DH" evidence="13">
    <location>
        <begin position="1079"/>
        <end position="1408"/>
    </location>
</feature>
<dbReference type="PROSITE" id="PS52019">
    <property type="entry name" value="PKS_MFAS_DH"/>
    <property type="match status" value="1"/>
</dbReference>
<dbReference type="PANTHER" id="PTHR45681">
    <property type="entry name" value="POLYKETIDE SYNTHASE 44-RELATED"/>
    <property type="match status" value="1"/>
</dbReference>
<evidence type="ECO:0000256" key="5">
    <source>
        <dbReference type="ARBA" id="ARBA00023268"/>
    </source>
</evidence>
<dbReference type="SMART" id="SM00825">
    <property type="entry name" value="PKS_KS"/>
    <property type="match status" value="1"/>
</dbReference>
<dbReference type="InterPro" id="IPR013120">
    <property type="entry name" value="FAR_NAD-bd"/>
</dbReference>
<dbReference type="InterPro" id="IPR016039">
    <property type="entry name" value="Thiolase-like"/>
</dbReference>
<dbReference type="SUPFAM" id="SSF53901">
    <property type="entry name" value="Thiolase-like"/>
    <property type="match status" value="1"/>
</dbReference>
<dbReference type="Gene3D" id="1.10.1200.10">
    <property type="entry name" value="ACP-like"/>
    <property type="match status" value="1"/>
</dbReference>
<dbReference type="Gene3D" id="3.40.50.720">
    <property type="entry name" value="NAD(P)-binding Rossmann-like Domain"/>
    <property type="match status" value="1"/>
</dbReference>
<evidence type="ECO:0000256" key="4">
    <source>
        <dbReference type="ARBA" id="ARBA00022679"/>
    </source>
</evidence>
<dbReference type="Pfam" id="PF08242">
    <property type="entry name" value="Methyltransf_12"/>
    <property type="match status" value="1"/>
</dbReference>
<dbReference type="SUPFAM" id="SSF47336">
    <property type="entry name" value="ACP-like"/>
    <property type="match status" value="1"/>
</dbReference>
<evidence type="ECO:0000259" key="12">
    <source>
        <dbReference type="PROSITE" id="PS52004"/>
    </source>
</evidence>
<dbReference type="Proteomes" id="UP000223968">
    <property type="component" value="Unassembled WGS sequence"/>
</dbReference>
<feature type="compositionally biased region" description="Basic residues" evidence="10">
    <location>
        <begin position="1457"/>
        <end position="1466"/>
    </location>
</feature>
<organism evidence="14 15">
    <name type="scientific">Helicocarpus griseus UAMH5409</name>
    <dbReference type="NCBI Taxonomy" id="1447875"/>
    <lineage>
        <taxon>Eukaryota</taxon>
        <taxon>Fungi</taxon>
        <taxon>Dikarya</taxon>
        <taxon>Ascomycota</taxon>
        <taxon>Pezizomycotina</taxon>
        <taxon>Eurotiomycetes</taxon>
        <taxon>Eurotiomycetidae</taxon>
        <taxon>Onygenales</taxon>
        <taxon>Ajellomycetaceae</taxon>
        <taxon>Helicocarpus</taxon>
    </lineage>
</organism>
<evidence type="ECO:0000256" key="8">
    <source>
        <dbReference type="ARBA" id="ARBA00033379"/>
    </source>
</evidence>
<dbReference type="InterPro" id="IPR016036">
    <property type="entry name" value="Malonyl_transacylase_ACP-bd"/>
</dbReference>
<name>A0A2B7XYF6_9EURO</name>
<dbReference type="InterPro" id="IPR013217">
    <property type="entry name" value="Methyltransf_12"/>
</dbReference>
<dbReference type="InterPro" id="IPR014030">
    <property type="entry name" value="Ketoacyl_synth_N"/>
</dbReference>
<feature type="domain" description="Ketosynthase family 3 (KS3)" evidence="12">
    <location>
        <begin position="133"/>
        <end position="565"/>
    </location>
</feature>
<evidence type="ECO:0000256" key="9">
    <source>
        <dbReference type="PROSITE-ProRule" id="PRU01363"/>
    </source>
</evidence>
<dbReference type="GO" id="GO:0031177">
    <property type="term" value="F:phosphopantetheine binding"/>
    <property type="evidence" value="ECO:0007669"/>
    <property type="project" value="InterPro"/>
</dbReference>
<dbReference type="GO" id="GO:0044550">
    <property type="term" value="P:secondary metabolite biosynthetic process"/>
    <property type="evidence" value="ECO:0007669"/>
    <property type="project" value="UniProtKB-ARBA"/>
</dbReference>
<dbReference type="OrthoDB" id="329835at2759"/>
<dbReference type="Pfam" id="PF00550">
    <property type="entry name" value="PP-binding"/>
    <property type="match status" value="1"/>
</dbReference>
<dbReference type="Gene3D" id="3.30.70.3290">
    <property type="match status" value="1"/>
</dbReference>
<dbReference type="InterPro" id="IPR006162">
    <property type="entry name" value="Ppantetheine_attach_site"/>
</dbReference>
<evidence type="ECO:0000256" key="3">
    <source>
        <dbReference type="ARBA" id="ARBA00022553"/>
    </source>
</evidence>
<comment type="caution">
    <text evidence="14">The sequence shown here is derived from an EMBL/GenBank/DDBJ whole genome shotgun (WGS) entry which is preliminary data.</text>
</comment>
<accession>A0A2B7XYF6</accession>
<dbReference type="PROSITE" id="PS50075">
    <property type="entry name" value="CARRIER"/>
    <property type="match status" value="1"/>
</dbReference>
<dbReference type="SMART" id="SM00827">
    <property type="entry name" value="PKS_AT"/>
    <property type="match status" value="1"/>
</dbReference>
<dbReference type="InterPro" id="IPR049900">
    <property type="entry name" value="PKS_mFAS_DH"/>
</dbReference>
<dbReference type="Gene3D" id="3.40.47.10">
    <property type="match status" value="1"/>
</dbReference>
<dbReference type="Pfam" id="PF02801">
    <property type="entry name" value="Ketoacyl-synt_C"/>
    <property type="match status" value="1"/>
</dbReference>
<dbReference type="PROSITE" id="PS00012">
    <property type="entry name" value="PHOSPHOPANTETHEINE"/>
    <property type="match status" value="1"/>
</dbReference>
<feature type="region of interest" description="Disordered" evidence="10">
    <location>
        <begin position="1422"/>
        <end position="1468"/>
    </location>
</feature>
<dbReference type="InterPro" id="IPR016035">
    <property type="entry name" value="Acyl_Trfase/lysoPLipase"/>
</dbReference>
<keyword evidence="4" id="KW-0808">Transferase</keyword>
<dbReference type="InterPro" id="IPR029063">
    <property type="entry name" value="SAM-dependent_MTases_sf"/>
</dbReference>
<dbReference type="EMBL" id="PDNB01000041">
    <property type="protein sequence ID" value="PGH13811.1"/>
    <property type="molecule type" value="Genomic_DNA"/>
</dbReference>
<evidence type="ECO:0000313" key="14">
    <source>
        <dbReference type="EMBL" id="PGH13811.1"/>
    </source>
</evidence>
<dbReference type="SUPFAM" id="SSF55048">
    <property type="entry name" value="Probable ACP-binding domain of malonyl-CoA ACP transacylase"/>
    <property type="match status" value="1"/>
</dbReference>
<dbReference type="InterPro" id="IPR036736">
    <property type="entry name" value="ACP-like_sf"/>
</dbReference>
<evidence type="ECO:0000256" key="1">
    <source>
        <dbReference type="ARBA" id="ARBA00018393"/>
    </source>
</evidence>
<dbReference type="SUPFAM" id="SSF52151">
    <property type="entry name" value="FabD/lysophospholipase-like"/>
    <property type="match status" value="1"/>
</dbReference>
<dbReference type="Pfam" id="PF07993">
    <property type="entry name" value="NAD_binding_4"/>
    <property type="match status" value="1"/>
</dbReference>
<dbReference type="GO" id="GO:0006633">
    <property type="term" value="P:fatty acid biosynthetic process"/>
    <property type="evidence" value="ECO:0007669"/>
    <property type="project" value="InterPro"/>
</dbReference>
<dbReference type="InterPro" id="IPR014043">
    <property type="entry name" value="Acyl_transferase_dom"/>
</dbReference>
<dbReference type="InterPro" id="IPR020841">
    <property type="entry name" value="PKS_Beta-ketoAc_synthase_dom"/>
</dbReference>
<dbReference type="CDD" id="cd00833">
    <property type="entry name" value="PKS"/>
    <property type="match status" value="1"/>
</dbReference>
<feature type="compositionally biased region" description="Polar residues" evidence="10">
    <location>
        <begin position="1430"/>
        <end position="1456"/>
    </location>
</feature>
<evidence type="ECO:0000256" key="10">
    <source>
        <dbReference type="SAM" id="MobiDB-lite"/>
    </source>
</evidence>
<dbReference type="CDD" id="cd02440">
    <property type="entry name" value="AdoMet_MTases"/>
    <property type="match status" value="1"/>
</dbReference>